<accession>A0A6J5KT70</accession>
<reference evidence="2" key="1">
    <citation type="submission" date="2020-04" db="EMBL/GenBank/DDBJ databases">
        <authorList>
            <person name="Chiriac C."/>
            <person name="Salcher M."/>
            <person name="Ghai R."/>
            <person name="Kavagutti S V."/>
        </authorList>
    </citation>
    <scope>NUCLEOTIDE SEQUENCE</scope>
</reference>
<dbReference type="EMBL" id="LR796189">
    <property type="protein sequence ID" value="CAB4125728.1"/>
    <property type="molecule type" value="Genomic_DNA"/>
</dbReference>
<gene>
    <name evidence="2" type="ORF">UFOVP53_211</name>
</gene>
<name>A0A6J5KT70_9CAUD</name>
<protein>
    <submittedName>
        <fullName evidence="2">Uncharacterized protein</fullName>
    </submittedName>
</protein>
<sequence length="240" mass="26112">MIDANTELSRLRQNLRFKNLSESVIDSICDDVSNEISNTLADLLANAMSEAVQAGGSADFIQEVTSIRSGSGFNVGTQSGKSDFSEAPFPMLPKLLQNAKVSKDGTLYKVIPVKQKGTSSRTAVTTEAALANIENARMQAKQDKTNQNRGSSSPDIMRGVDTLSAMQSISSARQKTDKYPPSNGPVQFRTATSKQDANTQWVNPGKQADMSGLLQSINANLHDEMDRAILETIRRYEGEY</sequence>
<evidence type="ECO:0000313" key="2">
    <source>
        <dbReference type="EMBL" id="CAB4125728.1"/>
    </source>
</evidence>
<evidence type="ECO:0000256" key="1">
    <source>
        <dbReference type="SAM" id="MobiDB-lite"/>
    </source>
</evidence>
<proteinExistence type="predicted"/>
<feature type="compositionally biased region" description="Polar residues" evidence="1">
    <location>
        <begin position="189"/>
        <end position="202"/>
    </location>
</feature>
<feature type="region of interest" description="Disordered" evidence="1">
    <location>
        <begin position="170"/>
        <end position="206"/>
    </location>
</feature>
<organism evidence="2">
    <name type="scientific">uncultured Caudovirales phage</name>
    <dbReference type="NCBI Taxonomy" id="2100421"/>
    <lineage>
        <taxon>Viruses</taxon>
        <taxon>Duplodnaviria</taxon>
        <taxon>Heunggongvirae</taxon>
        <taxon>Uroviricota</taxon>
        <taxon>Caudoviricetes</taxon>
        <taxon>Peduoviridae</taxon>
        <taxon>Maltschvirus</taxon>
        <taxon>Maltschvirus maltsch</taxon>
    </lineage>
</organism>